<evidence type="ECO:0000256" key="2">
    <source>
        <dbReference type="ARBA" id="ARBA00004746"/>
    </source>
</evidence>
<keyword evidence="4 8" id="KW-0489">Methyltransferase</keyword>
<proteinExistence type="inferred from homology"/>
<dbReference type="InterPro" id="IPR013216">
    <property type="entry name" value="Methyltransf_11"/>
</dbReference>
<dbReference type="GO" id="GO:0008757">
    <property type="term" value="F:S-adenosylmethionine-dependent methyltransferase activity"/>
    <property type="evidence" value="ECO:0007669"/>
    <property type="project" value="InterPro"/>
</dbReference>
<accession>A0A495W968</accession>
<dbReference type="GO" id="GO:0102130">
    <property type="term" value="F:malonyl-CoA methyltransferase activity"/>
    <property type="evidence" value="ECO:0007669"/>
    <property type="project" value="UniProtKB-EC"/>
</dbReference>
<comment type="similarity">
    <text evidence="8">Belongs to the methyltransferase superfamily.</text>
</comment>
<dbReference type="SUPFAM" id="SSF53335">
    <property type="entry name" value="S-adenosyl-L-methionine-dependent methyltransferases"/>
    <property type="match status" value="1"/>
</dbReference>
<comment type="pathway">
    <text evidence="2 8">Cofactor biosynthesis; biotin biosynthesis.</text>
</comment>
<dbReference type="PANTHER" id="PTHR13090:SF1">
    <property type="entry name" value="ARGININE-HYDROXYLASE NDUFAF5, MITOCHONDRIAL"/>
    <property type="match status" value="1"/>
</dbReference>
<evidence type="ECO:0000313" key="11">
    <source>
        <dbReference type="Proteomes" id="UP000270626"/>
    </source>
</evidence>
<comment type="function">
    <text evidence="8">Converts the free carboxyl group of a malonyl-thioester to its methyl ester by transfer of a methyl group from S-adenosyl-L-methionine (SAM). It allows to synthesize pimeloyl-ACP via the fatty acid synthetic pathway.</text>
</comment>
<dbReference type="GO" id="GO:0010340">
    <property type="term" value="F:carboxyl-O-methyltransferase activity"/>
    <property type="evidence" value="ECO:0007669"/>
    <property type="project" value="UniProtKB-UniRule"/>
</dbReference>
<dbReference type="HAMAP" id="MF_00835">
    <property type="entry name" value="BioC"/>
    <property type="match status" value="1"/>
</dbReference>
<sequence>MSRPPKARIRQSFERAAPTYDAAAIVQRRICQHLAAALPATPAPARILDAGSGTGYARGLLHGHWPDAEILALDLSTAMLRRVDGDCRRLAGDLEQLPLANASIDLYWSSLALQWCDLAAALGEARRTIRGSGRLALATLGPHTFHELRHAFAGVDEHRHTLAFHSAETIRATSNAAGWSTVDLEIRPETLHYPDLRSLLRAVKAAGANQLGDGRRSGLMSRAALARVEAAYETLRTPAGLPLTYQIIYLHAQPCPTPAS</sequence>
<evidence type="ECO:0000256" key="6">
    <source>
        <dbReference type="ARBA" id="ARBA00022691"/>
    </source>
</evidence>
<dbReference type="GO" id="GO:0009102">
    <property type="term" value="P:biotin biosynthetic process"/>
    <property type="evidence" value="ECO:0007669"/>
    <property type="project" value="UniProtKB-UniRule"/>
</dbReference>
<keyword evidence="7 8" id="KW-0093">Biotin biosynthesis</keyword>
<dbReference type="PANTHER" id="PTHR13090">
    <property type="entry name" value="ARGININE-HYDROXYLASE NDUFAF5, MITOCHONDRIAL"/>
    <property type="match status" value="1"/>
</dbReference>
<dbReference type="NCBIfam" id="TIGR02072">
    <property type="entry name" value="BioC"/>
    <property type="match status" value="1"/>
</dbReference>
<dbReference type="Gene3D" id="3.40.50.150">
    <property type="entry name" value="Vaccinia Virus protein VP39"/>
    <property type="match status" value="1"/>
</dbReference>
<dbReference type="UniPathway" id="UPA00078"/>
<dbReference type="Proteomes" id="UP000270626">
    <property type="component" value="Unassembled WGS sequence"/>
</dbReference>
<evidence type="ECO:0000256" key="7">
    <source>
        <dbReference type="ARBA" id="ARBA00022756"/>
    </source>
</evidence>
<dbReference type="AlphaFoldDB" id="A0A495W968"/>
<comment type="catalytic activity">
    <reaction evidence="1 8">
        <text>malonyl-[ACP] + S-adenosyl-L-methionine = malonyl-[ACP] methyl ester + S-adenosyl-L-homocysteine</text>
        <dbReference type="Rhea" id="RHEA:17105"/>
        <dbReference type="Rhea" id="RHEA-COMP:9623"/>
        <dbReference type="Rhea" id="RHEA-COMP:9954"/>
        <dbReference type="ChEBI" id="CHEBI:57856"/>
        <dbReference type="ChEBI" id="CHEBI:59789"/>
        <dbReference type="ChEBI" id="CHEBI:78449"/>
        <dbReference type="ChEBI" id="CHEBI:78845"/>
        <dbReference type="EC" id="2.1.1.197"/>
    </reaction>
</comment>
<evidence type="ECO:0000256" key="4">
    <source>
        <dbReference type="ARBA" id="ARBA00022603"/>
    </source>
</evidence>
<feature type="domain" description="Methyltransferase type 11" evidence="9">
    <location>
        <begin position="48"/>
        <end position="136"/>
    </location>
</feature>
<dbReference type="InterPro" id="IPR011814">
    <property type="entry name" value="BioC"/>
</dbReference>
<reference evidence="10 11" key="1">
    <citation type="submission" date="2018-10" db="EMBL/GenBank/DDBJ databases">
        <title>Genomic Encyclopedia of Type Strains, Phase IV (KMG-IV): sequencing the most valuable type-strain genomes for metagenomic binning, comparative biology and taxonomic classification.</title>
        <authorList>
            <person name="Goeker M."/>
        </authorList>
    </citation>
    <scope>NUCLEOTIDE SEQUENCE [LARGE SCALE GENOMIC DNA]</scope>
    <source>
        <strain evidence="10 11">DSM 23841</strain>
    </source>
</reference>
<keyword evidence="11" id="KW-1185">Reference proteome</keyword>
<dbReference type="EC" id="2.1.1.197" evidence="3 8"/>
<gene>
    <name evidence="8" type="primary">bioC</name>
    <name evidence="10" type="ORF">DFR40_2186</name>
</gene>
<keyword evidence="5 8" id="KW-0808">Transferase</keyword>
<dbReference type="CDD" id="cd02440">
    <property type="entry name" value="AdoMet_MTases"/>
    <property type="match status" value="1"/>
</dbReference>
<dbReference type="InterPro" id="IPR029063">
    <property type="entry name" value="SAM-dependent_MTases_sf"/>
</dbReference>
<evidence type="ECO:0000256" key="1">
    <source>
        <dbReference type="ARBA" id="ARBA00000852"/>
    </source>
</evidence>
<dbReference type="OrthoDB" id="9760689at2"/>
<evidence type="ECO:0000313" key="10">
    <source>
        <dbReference type="EMBL" id="RKT58242.1"/>
    </source>
</evidence>
<dbReference type="InterPro" id="IPR050602">
    <property type="entry name" value="Malonyl-ACP_OMT"/>
</dbReference>
<dbReference type="GO" id="GO:0032259">
    <property type="term" value="P:methylation"/>
    <property type="evidence" value="ECO:0007669"/>
    <property type="project" value="UniProtKB-KW"/>
</dbReference>
<evidence type="ECO:0000256" key="8">
    <source>
        <dbReference type="HAMAP-Rule" id="MF_00835"/>
    </source>
</evidence>
<keyword evidence="6 8" id="KW-0949">S-adenosyl-L-methionine</keyword>
<organism evidence="10 11">
    <name type="scientific">Azonexus fungiphilus</name>
    <dbReference type="NCBI Taxonomy" id="146940"/>
    <lineage>
        <taxon>Bacteria</taxon>
        <taxon>Pseudomonadati</taxon>
        <taxon>Pseudomonadota</taxon>
        <taxon>Betaproteobacteria</taxon>
        <taxon>Rhodocyclales</taxon>
        <taxon>Azonexaceae</taxon>
        <taxon>Azonexus</taxon>
    </lineage>
</organism>
<dbReference type="Pfam" id="PF08241">
    <property type="entry name" value="Methyltransf_11"/>
    <property type="match status" value="1"/>
</dbReference>
<dbReference type="EMBL" id="RBXP01000015">
    <property type="protein sequence ID" value="RKT58242.1"/>
    <property type="molecule type" value="Genomic_DNA"/>
</dbReference>
<protein>
    <recommendedName>
        <fullName evidence="3 8">Malonyl-[acyl-carrier protein] O-methyltransferase</fullName>
        <shortName evidence="8">Malonyl-ACP O-methyltransferase</shortName>
        <ecNumber evidence="3 8">2.1.1.197</ecNumber>
    </recommendedName>
    <alternativeName>
        <fullName evidence="8">Biotin synthesis protein BioC</fullName>
    </alternativeName>
</protein>
<dbReference type="RefSeq" id="WP_121458498.1">
    <property type="nucleotide sequence ID" value="NZ_RBXP01000015.1"/>
</dbReference>
<evidence type="ECO:0000256" key="3">
    <source>
        <dbReference type="ARBA" id="ARBA00012327"/>
    </source>
</evidence>
<evidence type="ECO:0000256" key="5">
    <source>
        <dbReference type="ARBA" id="ARBA00022679"/>
    </source>
</evidence>
<comment type="caution">
    <text evidence="10">The sequence shown here is derived from an EMBL/GenBank/DDBJ whole genome shotgun (WGS) entry which is preliminary data.</text>
</comment>
<evidence type="ECO:0000259" key="9">
    <source>
        <dbReference type="Pfam" id="PF08241"/>
    </source>
</evidence>
<name>A0A495W968_9RHOO</name>